<keyword evidence="6" id="KW-1185">Reference proteome</keyword>
<evidence type="ECO:0000259" key="4">
    <source>
        <dbReference type="Pfam" id="PF08353"/>
    </source>
</evidence>
<feature type="region of interest" description="Disordered" evidence="2">
    <location>
        <begin position="1"/>
        <end position="21"/>
    </location>
</feature>
<dbReference type="HAMAP" id="MF_02214">
    <property type="entry name" value="Lipid_II_synth_MurT"/>
    <property type="match status" value="1"/>
</dbReference>
<dbReference type="GO" id="GO:0008360">
    <property type="term" value="P:regulation of cell shape"/>
    <property type="evidence" value="ECO:0007669"/>
    <property type="project" value="UniProtKB-KW"/>
</dbReference>
<gene>
    <name evidence="1" type="primary">murT</name>
    <name evidence="5" type="ORF">KRR39_23375</name>
</gene>
<dbReference type="EC" id="6.3.5.13" evidence="1"/>
<keyword evidence="1" id="KW-0067">ATP-binding</keyword>
<dbReference type="InterPro" id="IPR013564">
    <property type="entry name" value="MurT_C"/>
</dbReference>
<feature type="compositionally biased region" description="Basic residues" evidence="2">
    <location>
        <begin position="1"/>
        <end position="13"/>
    </location>
</feature>
<dbReference type="PANTHER" id="PTHR23135">
    <property type="entry name" value="MUR LIGASE FAMILY MEMBER"/>
    <property type="match status" value="1"/>
</dbReference>
<evidence type="ECO:0000256" key="1">
    <source>
        <dbReference type="HAMAP-Rule" id="MF_02214"/>
    </source>
</evidence>
<dbReference type="GO" id="GO:0005524">
    <property type="term" value="F:ATP binding"/>
    <property type="evidence" value="ECO:0007669"/>
    <property type="project" value="UniProtKB-UniRule"/>
</dbReference>
<dbReference type="Pfam" id="PF08245">
    <property type="entry name" value="Mur_ligase_M"/>
    <property type="match status" value="1"/>
</dbReference>
<dbReference type="KEGG" id="nps:KRR39_23375"/>
<comment type="catalytic activity">
    <reaction evidence="1">
        <text>beta-D-GlcNAc-(1-&gt;4)-Mur2Ac(oyl-L-Ala-gamma-D-Glu-L-Lys-D-Ala-D-Ala)-di-trans,octa-cis-undecaprenyl diphosphate + L-glutamine + ATP + H2O = beta-D-GlcNAc-(1-&gt;4)-Mur2Ac(oyl-L-Ala-D-isoglutaminyl-L-Lys-D-Ala-D-Ala)-di-trans,octa-cis-undecaprenyl diphosphate + L-glutamate + ADP + phosphate + H(+)</text>
        <dbReference type="Rhea" id="RHEA:57928"/>
        <dbReference type="ChEBI" id="CHEBI:15377"/>
        <dbReference type="ChEBI" id="CHEBI:15378"/>
        <dbReference type="ChEBI" id="CHEBI:29985"/>
        <dbReference type="ChEBI" id="CHEBI:30616"/>
        <dbReference type="ChEBI" id="CHEBI:43474"/>
        <dbReference type="ChEBI" id="CHEBI:58359"/>
        <dbReference type="ChEBI" id="CHEBI:60033"/>
        <dbReference type="ChEBI" id="CHEBI:62233"/>
        <dbReference type="ChEBI" id="CHEBI:456216"/>
        <dbReference type="EC" id="6.3.5.13"/>
    </reaction>
</comment>
<dbReference type="GO" id="GO:0009252">
    <property type="term" value="P:peptidoglycan biosynthetic process"/>
    <property type="evidence" value="ECO:0007669"/>
    <property type="project" value="UniProtKB-UniRule"/>
</dbReference>
<comment type="pathway">
    <text evidence="1">Cell wall biogenesis; peptidoglycan biosynthesis.</text>
</comment>
<feature type="domain" description="Lipid II isoglutaminyl synthase (glutamine-hydrolyzing) subunit MurT C-terminal" evidence="4">
    <location>
        <begin position="312"/>
        <end position="411"/>
    </location>
</feature>
<dbReference type="Pfam" id="PF08353">
    <property type="entry name" value="MurT_C"/>
    <property type="match status" value="1"/>
</dbReference>
<dbReference type="GO" id="GO:0071555">
    <property type="term" value="P:cell wall organization"/>
    <property type="evidence" value="ECO:0007669"/>
    <property type="project" value="UniProtKB-KW"/>
</dbReference>
<proteinExistence type="inferred from homology"/>
<dbReference type="GO" id="GO:0016881">
    <property type="term" value="F:acid-amino acid ligase activity"/>
    <property type="evidence" value="ECO:0007669"/>
    <property type="project" value="InterPro"/>
</dbReference>
<feature type="binding site" evidence="1">
    <location>
        <position position="214"/>
    </location>
    <ligand>
        <name>Zn(2+)</name>
        <dbReference type="ChEBI" id="CHEBI:29105"/>
    </ligand>
</feature>
<comment type="similarity">
    <text evidence="1">Belongs to the MurCDEF family. MurT subfamily.</text>
</comment>
<comment type="catalytic activity">
    <reaction evidence="1">
        <text>beta-D-GlcNAc-(1-&gt;4)-Mur2Ac(oyl-L-Ala-gamma-D-Glu-L-Lys-D-Ala-D-Ala)-di-trans,octa-cis-undecaprenyl diphosphate + ATP = beta-D-GlcNAc-(1-&gt;4)-Mur2Ac(oyl-L-Ala-gamma-D-O-P-Glu-L-Lys-D-Ala-D-Ala)-di-trans,octa-cis-undecaprenyl diphosphate + ADP</text>
        <dbReference type="Rhea" id="RHEA:59488"/>
        <dbReference type="ChEBI" id="CHEBI:30616"/>
        <dbReference type="ChEBI" id="CHEBI:60033"/>
        <dbReference type="ChEBI" id="CHEBI:143132"/>
        <dbReference type="ChEBI" id="CHEBI:456216"/>
    </reaction>
</comment>
<keyword evidence="1" id="KW-0862">Zinc</keyword>
<feature type="domain" description="Mur ligase central" evidence="3">
    <location>
        <begin position="74"/>
        <end position="274"/>
    </location>
</feature>
<dbReference type="GO" id="GO:0008270">
    <property type="term" value="F:zinc ion binding"/>
    <property type="evidence" value="ECO:0007669"/>
    <property type="project" value="UniProtKB-UniRule"/>
</dbReference>
<comment type="function">
    <text evidence="1">The lipid II isoglutaminyl synthase complex catalyzes the formation of alpha-D-isoglutamine in the cell wall lipid II stem peptide. The MurT subunit catalyzes the ATP-dependent amidation of D-glutamate residue of lipid II, converting it to an isoglutamine residue.</text>
</comment>
<feature type="binding site" evidence="1">
    <location>
        <position position="211"/>
    </location>
    <ligand>
        <name>Zn(2+)</name>
        <dbReference type="ChEBI" id="CHEBI:29105"/>
    </ligand>
</feature>
<dbReference type="GO" id="GO:0140282">
    <property type="term" value="F:carbon-nitrogen ligase activity on lipid II"/>
    <property type="evidence" value="ECO:0007669"/>
    <property type="project" value="UniProtKB-UniRule"/>
</dbReference>
<dbReference type="PANTHER" id="PTHR23135:SF7">
    <property type="entry name" value="LIPID II ISOGLUTAMINYL SYNTHASE (GLUTAMINE-HYDROLYZING) SUBUNIT MURT"/>
    <property type="match status" value="1"/>
</dbReference>
<dbReference type="InterPro" id="IPR013221">
    <property type="entry name" value="Mur_ligase_cen"/>
</dbReference>
<comment type="catalytic activity">
    <reaction evidence="1">
        <text>beta-D-GlcNAc-(1-&gt;4)-Mur2Ac(oyl-L-Ala-gamma-D-O-P-Glu-L-Lys-D-Ala-D-Ala)-di-trans,octa-cis-undecaprenyl diphosphate + NH4(+) = beta-D-GlcNAc-(1-&gt;4)-Mur2Ac(oyl-L-Ala-D-isoglutaminyl-L-Lys-D-Ala-D-Ala)-di-trans,octa-cis-undecaprenyl diphosphate + phosphate + H(+)</text>
        <dbReference type="Rhea" id="RHEA:57932"/>
        <dbReference type="ChEBI" id="CHEBI:15378"/>
        <dbReference type="ChEBI" id="CHEBI:28938"/>
        <dbReference type="ChEBI" id="CHEBI:43474"/>
        <dbReference type="ChEBI" id="CHEBI:62233"/>
        <dbReference type="ChEBI" id="CHEBI:143132"/>
    </reaction>
</comment>
<keyword evidence="1" id="KW-0436">Ligase</keyword>
<feature type="active site" evidence="1">
    <location>
        <position position="346"/>
    </location>
</feature>
<evidence type="ECO:0000256" key="2">
    <source>
        <dbReference type="SAM" id="MobiDB-lite"/>
    </source>
</evidence>
<keyword evidence="1" id="KW-0133">Cell shape</keyword>
<keyword evidence="1" id="KW-0573">Peptidoglycan synthesis</keyword>
<evidence type="ECO:0000313" key="6">
    <source>
        <dbReference type="Proteomes" id="UP000683575"/>
    </source>
</evidence>
<keyword evidence="1" id="KW-0479">Metal-binding</keyword>
<reference evidence="5" key="1">
    <citation type="submission" date="2021-06" db="EMBL/GenBank/DDBJ databases">
        <title>Complete genome sequence of Nocardioides sp. G188.</title>
        <authorList>
            <person name="Im W.-T."/>
        </authorList>
    </citation>
    <scope>NUCLEOTIDE SEQUENCE</scope>
    <source>
        <strain evidence="5">G188</strain>
    </source>
</reference>
<name>A0A975Y0A1_9ACTN</name>
<dbReference type="EMBL" id="CP077062">
    <property type="protein sequence ID" value="QWZ08225.1"/>
    <property type="molecule type" value="Genomic_DNA"/>
</dbReference>
<feature type="binding site" evidence="1">
    <location>
        <position position="229"/>
    </location>
    <ligand>
        <name>Zn(2+)</name>
        <dbReference type="ChEBI" id="CHEBI:29105"/>
    </ligand>
</feature>
<keyword evidence="1" id="KW-0547">Nucleotide-binding</keyword>
<evidence type="ECO:0000259" key="3">
    <source>
        <dbReference type="Pfam" id="PF08245"/>
    </source>
</evidence>
<dbReference type="InterPro" id="IPR043703">
    <property type="entry name" value="Lipid_II_synth_MurT"/>
</dbReference>
<keyword evidence="1" id="KW-0961">Cell wall biogenesis/degradation</keyword>
<dbReference type="RefSeq" id="WP_216939734.1">
    <property type="nucleotide sequence ID" value="NZ_CP077062.1"/>
</dbReference>
<evidence type="ECO:0000313" key="5">
    <source>
        <dbReference type="EMBL" id="QWZ08225.1"/>
    </source>
</evidence>
<comment type="subunit">
    <text evidence="1">Forms a heterodimer with GatD.</text>
</comment>
<protein>
    <recommendedName>
        <fullName evidence="1">Lipid II isoglutaminyl synthase (glutamine-hydrolyzing) subunit MurT</fullName>
        <ecNumber evidence="1">6.3.5.13</ecNumber>
    </recommendedName>
</protein>
<sequence>MSITRTARRHRPRPPTAAHRSLRVGAAARLGGVAEKASCRIGLGSGGVIGGRVMLALAPGTARELSRDRDVVLVSGTNGKTTTSSYLTAALRVRSAVDSNEDGANTPNGLVRTLASGRAPVVVLETDEGWLPWALAQTGARTAVLLNLSRDQLHRHHEVAALASSWHRVLGGLEHAVANCDDPDVVFPALAAHRRTWVSVGLRWTQDSQVCPRCGDECRHTGLDWGCGCGLRRPRPDWWLESADLVSDSVRVTLDLGLPGRANLANAAMGVAAAAAAGVDPQAAADRLRDIHSVAGRYAVIDHHGRLTRLILAKNPAGWVEALSMVASRTVPLVLAFNSEGVDGRDPSWLYDVPFAGVAGRPVVVTGRRATDMLVRLEMAGLTDVRRAADTRSALAMLPPGPVDLVANYTAFQSARRELRDAG</sequence>
<feature type="binding site" evidence="1">
    <location>
        <position position="227"/>
    </location>
    <ligand>
        <name>Zn(2+)</name>
        <dbReference type="ChEBI" id="CHEBI:29105"/>
    </ligand>
</feature>
<dbReference type="AlphaFoldDB" id="A0A975Y0A1"/>
<organism evidence="5 6">
    <name type="scientific">Nocardioides panacis</name>
    <dbReference type="NCBI Taxonomy" id="2849501"/>
    <lineage>
        <taxon>Bacteria</taxon>
        <taxon>Bacillati</taxon>
        <taxon>Actinomycetota</taxon>
        <taxon>Actinomycetes</taxon>
        <taxon>Propionibacteriales</taxon>
        <taxon>Nocardioidaceae</taxon>
        <taxon>Nocardioides</taxon>
    </lineage>
</organism>
<accession>A0A975Y0A1</accession>
<dbReference type="Proteomes" id="UP000683575">
    <property type="component" value="Chromosome"/>
</dbReference>